<dbReference type="AlphaFoldDB" id="A0A7J5Y9U9"/>
<dbReference type="EMBL" id="JAAKFY010000014">
    <property type="protein sequence ID" value="KAF3846185.1"/>
    <property type="molecule type" value="Genomic_DNA"/>
</dbReference>
<reference evidence="2 3" key="1">
    <citation type="submission" date="2020-03" db="EMBL/GenBank/DDBJ databases">
        <title>Dissostichus mawsoni Genome sequencing and assembly.</title>
        <authorList>
            <person name="Park H."/>
        </authorList>
    </citation>
    <scope>NUCLEOTIDE SEQUENCE [LARGE SCALE GENOMIC DNA]</scope>
    <source>
        <strain evidence="2">DM0001</strain>
        <tissue evidence="2">Muscle</tissue>
    </source>
</reference>
<evidence type="ECO:0000313" key="2">
    <source>
        <dbReference type="EMBL" id="KAF3846185.1"/>
    </source>
</evidence>
<evidence type="ECO:0000256" key="1">
    <source>
        <dbReference type="SAM" id="Phobius"/>
    </source>
</evidence>
<feature type="transmembrane region" description="Helical" evidence="1">
    <location>
        <begin position="35"/>
        <end position="55"/>
    </location>
</feature>
<name>A0A7J5Y9U9_DISMA</name>
<sequence length="62" mass="7240">MEEEEVEEEQEEELKAQLEKSCRGRGRFFFTSRRYMSSAPVSPSSLAHIILFILFNGQTKNK</sequence>
<protein>
    <submittedName>
        <fullName evidence="2">Uncharacterized protein</fullName>
    </submittedName>
</protein>
<keyword evidence="3" id="KW-1185">Reference proteome</keyword>
<comment type="caution">
    <text evidence="2">The sequence shown here is derived from an EMBL/GenBank/DDBJ whole genome shotgun (WGS) entry which is preliminary data.</text>
</comment>
<gene>
    <name evidence="2" type="ORF">F7725_003263</name>
</gene>
<proteinExistence type="predicted"/>
<organism evidence="2 3">
    <name type="scientific">Dissostichus mawsoni</name>
    <name type="common">Antarctic cod</name>
    <dbReference type="NCBI Taxonomy" id="36200"/>
    <lineage>
        <taxon>Eukaryota</taxon>
        <taxon>Metazoa</taxon>
        <taxon>Chordata</taxon>
        <taxon>Craniata</taxon>
        <taxon>Vertebrata</taxon>
        <taxon>Euteleostomi</taxon>
        <taxon>Actinopterygii</taxon>
        <taxon>Neopterygii</taxon>
        <taxon>Teleostei</taxon>
        <taxon>Neoteleostei</taxon>
        <taxon>Acanthomorphata</taxon>
        <taxon>Eupercaria</taxon>
        <taxon>Perciformes</taxon>
        <taxon>Notothenioidei</taxon>
        <taxon>Nototheniidae</taxon>
        <taxon>Dissostichus</taxon>
    </lineage>
</organism>
<dbReference type="Proteomes" id="UP000518266">
    <property type="component" value="Unassembled WGS sequence"/>
</dbReference>
<accession>A0A7J5Y9U9</accession>
<keyword evidence="1" id="KW-0472">Membrane</keyword>
<evidence type="ECO:0000313" key="3">
    <source>
        <dbReference type="Proteomes" id="UP000518266"/>
    </source>
</evidence>
<keyword evidence="1" id="KW-1133">Transmembrane helix</keyword>
<keyword evidence="1" id="KW-0812">Transmembrane</keyword>